<feature type="domain" description="HTH marR-type" evidence="4">
    <location>
        <begin position="1"/>
        <end position="129"/>
    </location>
</feature>
<proteinExistence type="predicted"/>
<dbReference type="InterPro" id="IPR036390">
    <property type="entry name" value="WH_DNA-bd_sf"/>
</dbReference>
<dbReference type="PANTHER" id="PTHR33164:SF43">
    <property type="entry name" value="HTH-TYPE TRANSCRIPTIONAL REPRESSOR YETL"/>
    <property type="match status" value="1"/>
</dbReference>
<dbReference type="GO" id="GO:0003700">
    <property type="term" value="F:DNA-binding transcription factor activity"/>
    <property type="evidence" value="ECO:0007669"/>
    <property type="project" value="InterPro"/>
</dbReference>
<dbReference type="EMBL" id="QXDC01000002">
    <property type="protein sequence ID" value="RIA47147.1"/>
    <property type="molecule type" value="Genomic_DNA"/>
</dbReference>
<dbReference type="InterPro" id="IPR023187">
    <property type="entry name" value="Tscrpt_reg_MarR-type_CS"/>
</dbReference>
<comment type="caution">
    <text evidence="5">The sequence shown here is derived from an EMBL/GenBank/DDBJ whole genome shotgun (WGS) entry which is preliminary data.</text>
</comment>
<dbReference type="InterPro" id="IPR000835">
    <property type="entry name" value="HTH_MarR-typ"/>
</dbReference>
<dbReference type="PROSITE" id="PS01117">
    <property type="entry name" value="HTH_MARR_1"/>
    <property type="match status" value="1"/>
</dbReference>
<keyword evidence="2" id="KW-0238">DNA-binding</keyword>
<protein>
    <submittedName>
        <fullName evidence="5">MarR family transcriptional regulator</fullName>
    </submittedName>
</protein>
<dbReference type="InterPro" id="IPR036388">
    <property type="entry name" value="WH-like_DNA-bd_sf"/>
</dbReference>
<sequence length="183" mass="20074">MARNDEELLLRFARIIAAEGYGRGLQPVQWQALTYLAAANRVSRTAKALTAWLGQTKGSVSQTISALEHKGLVSRRQDPGDQRVFRLALTDEGRAMLNAPPPSVIAQMLPQLSDGERDTFMALVAKMLVGSIARQGGRPFGQCRACKHFLMATEPEGSHRCALLDVFLSDEDSLSICYEQMPA</sequence>
<dbReference type="OrthoDB" id="5522755at2"/>
<name>A0A397PJ05_9SPHN</name>
<evidence type="ECO:0000259" key="4">
    <source>
        <dbReference type="PROSITE" id="PS50995"/>
    </source>
</evidence>
<gene>
    <name evidence="5" type="ORF">DFR49_1716</name>
</gene>
<dbReference type="PROSITE" id="PS50995">
    <property type="entry name" value="HTH_MARR_2"/>
    <property type="match status" value="1"/>
</dbReference>
<accession>A0A397PJ05</accession>
<dbReference type="AlphaFoldDB" id="A0A397PJ05"/>
<evidence type="ECO:0000313" key="5">
    <source>
        <dbReference type="EMBL" id="RIA47147.1"/>
    </source>
</evidence>
<keyword evidence="1" id="KW-0805">Transcription regulation</keyword>
<dbReference type="Gene3D" id="1.10.10.10">
    <property type="entry name" value="Winged helix-like DNA-binding domain superfamily/Winged helix DNA-binding domain"/>
    <property type="match status" value="1"/>
</dbReference>
<dbReference type="Pfam" id="PF12802">
    <property type="entry name" value="MarR_2"/>
    <property type="match status" value="1"/>
</dbReference>
<evidence type="ECO:0000256" key="3">
    <source>
        <dbReference type="ARBA" id="ARBA00023163"/>
    </source>
</evidence>
<evidence type="ECO:0000256" key="2">
    <source>
        <dbReference type="ARBA" id="ARBA00023125"/>
    </source>
</evidence>
<dbReference type="InterPro" id="IPR039422">
    <property type="entry name" value="MarR/SlyA-like"/>
</dbReference>
<keyword evidence="3" id="KW-0804">Transcription</keyword>
<dbReference type="SMART" id="SM00347">
    <property type="entry name" value="HTH_MARR"/>
    <property type="match status" value="1"/>
</dbReference>
<dbReference type="GO" id="GO:0006950">
    <property type="term" value="P:response to stress"/>
    <property type="evidence" value="ECO:0007669"/>
    <property type="project" value="TreeGrafter"/>
</dbReference>
<dbReference type="SUPFAM" id="SSF46785">
    <property type="entry name" value="Winged helix' DNA-binding domain"/>
    <property type="match status" value="1"/>
</dbReference>
<reference evidence="5 6" key="1">
    <citation type="submission" date="2018-08" db="EMBL/GenBank/DDBJ databases">
        <title>Genomic Encyclopedia of Type Strains, Phase IV (KMG-IV): sequencing the most valuable type-strain genomes for metagenomic binning, comparative biology and taxonomic classification.</title>
        <authorList>
            <person name="Goeker M."/>
        </authorList>
    </citation>
    <scope>NUCLEOTIDE SEQUENCE [LARGE SCALE GENOMIC DNA]</scope>
    <source>
        <strain evidence="5 6">DSM 25527</strain>
    </source>
</reference>
<organism evidence="5 6">
    <name type="scientific">Hephaestia caeni</name>
    <dbReference type="NCBI Taxonomy" id="645617"/>
    <lineage>
        <taxon>Bacteria</taxon>
        <taxon>Pseudomonadati</taxon>
        <taxon>Pseudomonadota</taxon>
        <taxon>Alphaproteobacteria</taxon>
        <taxon>Sphingomonadales</taxon>
        <taxon>Sphingomonadaceae</taxon>
        <taxon>Hephaestia</taxon>
    </lineage>
</organism>
<evidence type="ECO:0000313" key="6">
    <source>
        <dbReference type="Proteomes" id="UP000266568"/>
    </source>
</evidence>
<dbReference type="PANTHER" id="PTHR33164">
    <property type="entry name" value="TRANSCRIPTIONAL REGULATOR, MARR FAMILY"/>
    <property type="match status" value="1"/>
</dbReference>
<evidence type="ECO:0000256" key="1">
    <source>
        <dbReference type="ARBA" id="ARBA00023015"/>
    </source>
</evidence>
<dbReference type="Proteomes" id="UP000266568">
    <property type="component" value="Unassembled WGS sequence"/>
</dbReference>
<keyword evidence="6" id="KW-1185">Reference proteome</keyword>
<dbReference type="GO" id="GO:0003677">
    <property type="term" value="F:DNA binding"/>
    <property type="evidence" value="ECO:0007669"/>
    <property type="project" value="UniProtKB-KW"/>
</dbReference>